<dbReference type="Proteomes" id="UP000054248">
    <property type="component" value="Unassembled WGS sequence"/>
</dbReference>
<feature type="domain" description="Protein kinase" evidence="1">
    <location>
        <begin position="1"/>
        <end position="203"/>
    </location>
</feature>
<keyword evidence="3" id="KW-1185">Reference proteome</keyword>
<dbReference type="AlphaFoldDB" id="A0A0C3Q304"/>
<evidence type="ECO:0000313" key="3">
    <source>
        <dbReference type="Proteomes" id="UP000054248"/>
    </source>
</evidence>
<dbReference type="InterPro" id="IPR011009">
    <property type="entry name" value="Kinase-like_dom_sf"/>
</dbReference>
<dbReference type="GO" id="GO:0004672">
    <property type="term" value="F:protein kinase activity"/>
    <property type="evidence" value="ECO:0007669"/>
    <property type="project" value="InterPro"/>
</dbReference>
<dbReference type="Gene3D" id="1.10.510.10">
    <property type="entry name" value="Transferase(Phosphotransferase) domain 1"/>
    <property type="match status" value="1"/>
</dbReference>
<gene>
    <name evidence="2" type="ORF">M407DRAFT_78619</name>
</gene>
<sequence>LSHPNIIKLIGFVEDMQKGDAWIVLPWEANGNVREFLQSGEWDIPERLSLIKDVVGGVEYLHTRQPPICHGDPKSASLVTLPFEKTCTNRPATQLNILVNSSYHAMITDFGSARSKPNADATEQNVSEVPCRAADDDAAQELTRPKIEFNRTTLELTLTGPSYTLRWAAPEVLAGDENGLPSDMWAVGWICWEVSTLGLGGIL</sequence>
<dbReference type="GO" id="GO:0005524">
    <property type="term" value="F:ATP binding"/>
    <property type="evidence" value="ECO:0007669"/>
    <property type="project" value="InterPro"/>
</dbReference>
<dbReference type="InterPro" id="IPR001245">
    <property type="entry name" value="Ser-Thr/Tyr_kinase_cat_dom"/>
</dbReference>
<reference evidence="3" key="2">
    <citation type="submission" date="2015-01" db="EMBL/GenBank/DDBJ databases">
        <title>Evolutionary Origins and Diversification of the Mycorrhizal Mutualists.</title>
        <authorList>
            <consortium name="DOE Joint Genome Institute"/>
            <consortium name="Mycorrhizal Genomics Consortium"/>
            <person name="Kohler A."/>
            <person name="Kuo A."/>
            <person name="Nagy L.G."/>
            <person name="Floudas D."/>
            <person name="Copeland A."/>
            <person name="Barry K.W."/>
            <person name="Cichocki N."/>
            <person name="Veneault-Fourrey C."/>
            <person name="LaButti K."/>
            <person name="Lindquist E.A."/>
            <person name="Lipzen A."/>
            <person name="Lundell T."/>
            <person name="Morin E."/>
            <person name="Murat C."/>
            <person name="Riley R."/>
            <person name="Ohm R."/>
            <person name="Sun H."/>
            <person name="Tunlid A."/>
            <person name="Henrissat B."/>
            <person name="Grigoriev I.V."/>
            <person name="Hibbett D.S."/>
            <person name="Martin F."/>
        </authorList>
    </citation>
    <scope>NUCLEOTIDE SEQUENCE [LARGE SCALE GENOMIC DNA]</scope>
    <source>
        <strain evidence="3">MUT 4182</strain>
    </source>
</reference>
<dbReference type="GO" id="GO:0005737">
    <property type="term" value="C:cytoplasm"/>
    <property type="evidence" value="ECO:0007669"/>
    <property type="project" value="TreeGrafter"/>
</dbReference>
<dbReference type="OrthoDB" id="4062651at2759"/>
<name>A0A0C3Q304_9AGAM</name>
<dbReference type="STRING" id="1051891.A0A0C3Q304"/>
<dbReference type="HOGENOM" id="CLU_000288_7_18_1"/>
<feature type="non-terminal residue" evidence="2">
    <location>
        <position position="1"/>
    </location>
</feature>
<organism evidence="2 3">
    <name type="scientific">Tulasnella calospora MUT 4182</name>
    <dbReference type="NCBI Taxonomy" id="1051891"/>
    <lineage>
        <taxon>Eukaryota</taxon>
        <taxon>Fungi</taxon>
        <taxon>Dikarya</taxon>
        <taxon>Basidiomycota</taxon>
        <taxon>Agaricomycotina</taxon>
        <taxon>Agaricomycetes</taxon>
        <taxon>Cantharellales</taxon>
        <taxon>Tulasnellaceae</taxon>
        <taxon>Tulasnella</taxon>
    </lineage>
</organism>
<reference evidence="2 3" key="1">
    <citation type="submission" date="2014-04" db="EMBL/GenBank/DDBJ databases">
        <authorList>
            <consortium name="DOE Joint Genome Institute"/>
            <person name="Kuo A."/>
            <person name="Girlanda M."/>
            <person name="Perotto S."/>
            <person name="Kohler A."/>
            <person name="Nagy L.G."/>
            <person name="Floudas D."/>
            <person name="Copeland A."/>
            <person name="Barry K.W."/>
            <person name="Cichocki N."/>
            <person name="Veneault-Fourrey C."/>
            <person name="LaButti K."/>
            <person name="Lindquist E.A."/>
            <person name="Lipzen A."/>
            <person name="Lundell T."/>
            <person name="Morin E."/>
            <person name="Murat C."/>
            <person name="Sun H."/>
            <person name="Tunlid A."/>
            <person name="Henrissat B."/>
            <person name="Grigoriev I.V."/>
            <person name="Hibbett D.S."/>
            <person name="Martin F."/>
            <person name="Nordberg H.P."/>
            <person name="Cantor M.N."/>
            <person name="Hua S.X."/>
        </authorList>
    </citation>
    <scope>NUCLEOTIDE SEQUENCE [LARGE SCALE GENOMIC DNA]</scope>
    <source>
        <strain evidence="2 3">MUT 4182</strain>
    </source>
</reference>
<dbReference type="GO" id="GO:0007165">
    <property type="term" value="P:signal transduction"/>
    <property type="evidence" value="ECO:0007669"/>
    <property type="project" value="TreeGrafter"/>
</dbReference>
<proteinExistence type="predicted"/>
<dbReference type="EMBL" id="KN823095">
    <property type="protein sequence ID" value="KIO22995.1"/>
    <property type="molecule type" value="Genomic_DNA"/>
</dbReference>
<dbReference type="PROSITE" id="PS50011">
    <property type="entry name" value="PROTEIN_KINASE_DOM"/>
    <property type="match status" value="1"/>
</dbReference>
<dbReference type="SUPFAM" id="SSF56112">
    <property type="entry name" value="Protein kinase-like (PK-like)"/>
    <property type="match status" value="1"/>
</dbReference>
<dbReference type="InterPro" id="IPR000719">
    <property type="entry name" value="Prot_kinase_dom"/>
</dbReference>
<dbReference type="PANTHER" id="PTHR23257">
    <property type="entry name" value="SERINE-THREONINE PROTEIN KINASE"/>
    <property type="match status" value="1"/>
</dbReference>
<dbReference type="Pfam" id="PF07714">
    <property type="entry name" value="PK_Tyr_Ser-Thr"/>
    <property type="match status" value="1"/>
</dbReference>
<evidence type="ECO:0000259" key="1">
    <source>
        <dbReference type="PROSITE" id="PS50011"/>
    </source>
</evidence>
<evidence type="ECO:0000313" key="2">
    <source>
        <dbReference type="EMBL" id="KIO22995.1"/>
    </source>
</evidence>
<dbReference type="InterPro" id="IPR050167">
    <property type="entry name" value="Ser_Thr_protein_kinase"/>
</dbReference>
<protein>
    <recommendedName>
        <fullName evidence="1">Protein kinase domain-containing protein</fullName>
    </recommendedName>
</protein>
<accession>A0A0C3Q304</accession>